<gene>
    <name evidence="2" type="ORF">BU61_10299</name>
</gene>
<keyword evidence="3" id="KW-1185">Reference proteome</keyword>
<comment type="caution">
    <text evidence="2">The sequence shown here is derived from an EMBL/GenBank/DDBJ whole genome shotgun (WGS) entry which is preliminary data.</text>
</comment>
<proteinExistence type="predicted"/>
<name>A0ABX0S8W8_PONBL</name>
<sequence>MGQGRSTVAEHTCGRCTCTWPSSRPLCPGFAYGTTVFAKGHPLRGSGSGPSLLRPTSRRTTIILGKHGAVAETQTFRQLPLDMSVNEKVGGWATGQGNGQCKGPGAAAGRPPGRGVGAHGRETRAGWAGQVEQAPQTKAAGLAFVLCAGKRLDEHEVRPASRAPSASEAGALRSRPSLRREMGKQWGRAGTRTSLQGLKTLPLPQLLRGRDPLHGSPTARDPADPWFEGAGCVGLGSGPGQPGEASEAGGSVLGLHAALLHLSPD</sequence>
<evidence type="ECO:0000313" key="2">
    <source>
        <dbReference type="EMBL" id="NIG61498.1"/>
    </source>
</evidence>
<reference evidence="2" key="1">
    <citation type="submission" date="2018-05" db="EMBL/GenBank/DDBJ databases">
        <authorList>
            <person name="Pedro S.L.S."/>
            <person name="Freitas R.C."/>
            <person name="Barreto A.S."/>
            <person name="Lima A.O.S."/>
        </authorList>
    </citation>
    <scope>NUCLEOTIDE SEQUENCE</scope>
    <source>
        <strain evidence="2">BP203</strain>
        <tissue evidence="2">Muscle</tissue>
    </source>
</reference>
<evidence type="ECO:0000256" key="1">
    <source>
        <dbReference type="SAM" id="MobiDB-lite"/>
    </source>
</evidence>
<dbReference type="EMBL" id="PGGH01309832">
    <property type="protein sequence ID" value="NIG61498.1"/>
    <property type="molecule type" value="Genomic_DNA"/>
</dbReference>
<organism evidence="2 3">
    <name type="scientific">Pontoporia blainvillei</name>
    <name type="common">Franciscana</name>
    <name type="synonym">Delphinus blainvillei</name>
    <dbReference type="NCBI Taxonomy" id="48723"/>
    <lineage>
        <taxon>Eukaryota</taxon>
        <taxon>Metazoa</taxon>
        <taxon>Chordata</taxon>
        <taxon>Craniata</taxon>
        <taxon>Vertebrata</taxon>
        <taxon>Euteleostomi</taxon>
        <taxon>Mammalia</taxon>
        <taxon>Eutheria</taxon>
        <taxon>Laurasiatheria</taxon>
        <taxon>Artiodactyla</taxon>
        <taxon>Whippomorpha</taxon>
        <taxon>Cetacea</taxon>
        <taxon>Odontoceti</taxon>
        <taxon>Pontoporiidae</taxon>
        <taxon>Pontoporia</taxon>
    </lineage>
</organism>
<dbReference type="Proteomes" id="UP001165941">
    <property type="component" value="Unassembled WGS sequence"/>
</dbReference>
<protein>
    <submittedName>
        <fullName evidence="2">Not available</fullName>
    </submittedName>
</protein>
<feature type="region of interest" description="Disordered" evidence="1">
    <location>
        <begin position="157"/>
        <end position="180"/>
    </location>
</feature>
<feature type="region of interest" description="Disordered" evidence="1">
    <location>
        <begin position="206"/>
        <end position="228"/>
    </location>
</feature>
<accession>A0ABX0S8W8</accession>
<evidence type="ECO:0000313" key="3">
    <source>
        <dbReference type="Proteomes" id="UP001165941"/>
    </source>
</evidence>
<feature type="region of interest" description="Disordered" evidence="1">
    <location>
        <begin position="96"/>
        <end position="121"/>
    </location>
</feature>